<feature type="compositionally biased region" description="Gly residues" evidence="1">
    <location>
        <begin position="33"/>
        <end position="43"/>
    </location>
</feature>
<gene>
    <name evidence="2" type="ORF">BAE44_0013739</name>
</gene>
<dbReference type="Proteomes" id="UP000095767">
    <property type="component" value="Unassembled WGS sequence"/>
</dbReference>
<feature type="compositionally biased region" description="Basic and acidic residues" evidence="1">
    <location>
        <begin position="171"/>
        <end position="190"/>
    </location>
</feature>
<proteinExistence type="predicted"/>
<name>A0A1E5VJD3_9POAL</name>
<accession>A0A1E5VJD3</accession>
<keyword evidence="3" id="KW-1185">Reference proteome</keyword>
<dbReference type="PANTHER" id="PTHR36885:SF2">
    <property type="entry name" value="DUF4378 DOMAIN-CONTAINING PROTEIN"/>
    <property type="match status" value="1"/>
</dbReference>
<evidence type="ECO:0000313" key="2">
    <source>
        <dbReference type="EMBL" id="OEL25240.1"/>
    </source>
</evidence>
<reference evidence="2 3" key="1">
    <citation type="submission" date="2016-09" db="EMBL/GenBank/DDBJ databases">
        <title>The draft genome of Dichanthelium oligosanthes: A C3 panicoid grass species.</title>
        <authorList>
            <person name="Studer A.J."/>
            <person name="Schnable J.C."/>
            <person name="Brutnell T.P."/>
        </authorList>
    </citation>
    <scope>NUCLEOTIDE SEQUENCE [LARGE SCALE GENOMIC DNA]</scope>
    <source>
        <strain evidence="3">cv. Kellogg 1175</strain>
        <tissue evidence="2">Leaf</tissue>
    </source>
</reference>
<feature type="region of interest" description="Disordered" evidence="1">
    <location>
        <begin position="154"/>
        <end position="208"/>
    </location>
</feature>
<organism evidence="2 3">
    <name type="scientific">Dichanthelium oligosanthes</name>
    <dbReference type="NCBI Taxonomy" id="888268"/>
    <lineage>
        <taxon>Eukaryota</taxon>
        <taxon>Viridiplantae</taxon>
        <taxon>Streptophyta</taxon>
        <taxon>Embryophyta</taxon>
        <taxon>Tracheophyta</taxon>
        <taxon>Spermatophyta</taxon>
        <taxon>Magnoliopsida</taxon>
        <taxon>Liliopsida</taxon>
        <taxon>Poales</taxon>
        <taxon>Poaceae</taxon>
        <taxon>PACMAD clade</taxon>
        <taxon>Panicoideae</taxon>
        <taxon>Panicodae</taxon>
        <taxon>Paniceae</taxon>
        <taxon>Dichantheliinae</taxon>
        <taxon>Dichanthelium</taxon>
    </lineage>
</organism>
<evidence type="ECO:0000313" key="3">
    <source>
        <dbReference type="Proteomes" id="UP000095767"/>
    </source>
</evidence>
<dbReference type="EMBL" id="LWDX02037680">
    <property type="protein sequence ID" value="OEL25240.1"/>
    <property type="molecule type" value="Genomic_DNA"/>
</dbReference>
<dbReference type="PANTHER" id="PTHR36885">
    <property type="entry name" value="EXPRESSED PROTEIN"/>
    <property type="match status" value="1"/>
</dbReference>
<dbReference type="OrthoDB" id="691329at2759"/>
<evidence type="ECO:0000256" key="1">
    <source>
        <dbReference type="SAM" id="MobiDB-lite"/>
    </source>
</evidence>
<feature type="compositionally biased region" description="Low complexity" evidence="1">
    <location>
        <begin position="193"/>
        <end position="206"/>
    </location>
</feature>
<dbReference type="AlphaFoldDB" id="A0A1E5VJD3"/>
<protein>
    <recommendedName>
        <fullName evidence="4">DUF4378 domain-containing protein</fullName>
    </recommendedName>
</protein>
<feature type="region of interest" description="Disordered" evidence="1">
    <location>
        <begin position="19"/>
        <end position="43"/>
    </location>
</feature>
<evidence type="ECO:0008006" key="4">
    <source>
        <dbReference type="Google" id="ProtNLM"/>
    </source>
</evidence>
<comment type="caution">
    <text evidence="2">The sequence shown here is derived from an EMBL/GenBank/DDBJ whole genome shotgun (WGS) entry which is preliminary data.</text>
</comment>
<sequence length="320" mass="34698">MAATRKLSELLQEQQEPFLVEATKARRPRRGRGGSGGVGGGGGPSCCPAAACRRLLRLCNHGFKKRKSGGAGAGSGVGSGLRSSLSKVLCNRAVRRMLRWEDLGATGCFSGAGACGGREFRRLRRSLGDSGECDPRAMVFAEDDADEMERIGWKADIDVDSSQQHSPVSVLDRRSDDDDEESPVHSRWEDVEPSTSGTGSSPPSESFLGPTSPCFSLSYNLHDKFCEMEVDEAEEEAVRSGRSIEEQISSWEKIAGDISRIPSMMELDLSQSMRQWREKKPQVWEIAAEIETSILEEIGSETVCDMLASHCTLAAAATSC</sequence>